<evidence type="ECO:0000313" key="6">
    <source>
        <dbReference type="EMBL" id="ESA16547.1"/>
    </source>
</evidence>
<dbReference type="eggNOG" id="ENOG502S3QF">
    <property type="taxonomic scope" value="Eukaryota"/>
</dbReference>
<proteinExistence type="predicted"/>
<dbReference type="InterPro" id="IPR019378">
    <property type="entry name" value="GDP-Fuc_O-FucTrfase"/>
</dbReference>
<keyword evidence="5" id="KW-0812">Transmembrane</keyword>
<dbReference type="EMBL" id="KI280969">
    <property type="protein sequence ID" value="ESA16547.1"/>
    <property type="molecule type" value="Genomic_DNA"/>
</dbReference>
<dbReference type="GO" id="GO:0006004">
    <property type="term" value="P:fucose metabolic process"/>
    <property type="evidence" value="ECO:0007669"/>
    <property type="project" value="UniProtKB-KW"/>
</dbReference>
<dbReference type="Pfam" id="PF10250">
    <property type="entry name" value="O-FucT"/>
    <property type="match status" value="1"/>
</dbReference>
<sequence>MFKQPIVNINISWNRETFKLLLIIFIFWSLISYLYFYKNNNVNNDNITNSSTQPDIGEIGEPISIIQSQSPSQSPSQSQSKDAIMTLSPSTPTNTSSPSTPTTSPSTNTTSTPTFHVDIIINQKYCQSNTCRFLFAYYPPEQETQANQHFLSFVQLAEKLNRIMVLTNVGNSHIFACQPFSFDFYYNVDKLQKRFPNVKFITQKDFQFWTKERKEKPDTFHGFITINKNHSYTVNHVQPYVEKLNLSNCLRLFNLRLNDTTIFKDIYLSKGKNLETFENLILKELDTNAEVLLIKHEIRYPLFKPLSSLDYANHIIDAANSISEKLRPYIASHWRMELGKPKMMPDCAKNLVKWVKDKESRTGIKNLYLATDYPLLGENKAQSTTFHVITKYHINAIQILNSSVSLNTWVSLHPFDYLPKDKWIKKELMGAGIQGILDKLVLIQADYFVSCPKSLYRVLSFNRVTSLSLEEIAITKEFDNEFDNDRSKLIEHDEKVNLKYCGEKTCNFMFPYFIPEQETRANLHFRSLTFLAESLNRIMVLPNVGNSRIDC</sequence>
<keyword evidence="2" id="KW-0294">Fucose metabolism</keyword>
<keyword evidence="5" id="KW-0472">Membrane</keyword>
<gene>
    <name evidence="6" type="ORF">GLOINDRAFT_22709</name>
</gene>
<dbReference type="Gene3D" id="3.40.50.11350">
    <property type="match status" value="1"/>
</dbReference>
<evidence type="ECO:0000256" key="5">
    <source>
        <dbReference type="SAM" id="Phobius"/>
    </source>
</evidence>
<organism evidence="6">
    <name type="scientific">Rhizophagus irregularis (strain DAOM 181602 / DAOM 197198 / MUCL 43194)</name>
    <name type="common">Arbuscular mycorrhizal fungus</name>
    <name type="synonym">Glomus intraradices</name>
    <dbReference type="NCBI Taxonomy" id="747089"/>
    <lineage>
        <taxon>Eukaryota</taxon>
        <taxon>Fungi</taxon>
        <taxon>Fungi incertae sedis</taxon>
        <taxon>Mucoromycota</taxon>
        <taxon>Glomeromycotina</taxon>
        <taxon>Glomeromycetes</taxon>
        <taxon>Glomerales</taxon>
        <taxon>Glomeraceae</taxon>
        <taxon>Rhizophagus</taxon>
    </lineage>
</organism>
<accession>U9UA55</accession>
<keyword evidence="3" id="KW-0119">Carbohydrate metabolism</keyword>
<protein>
    <recommendedName>
        <fullName evidence="7">Proteophosphoglycan 5</fullName>
    </recommendedName>
</protein>
<dbReference type="HOGENOM" id="CLU_043437_0_0_1"/>
<feature type="non-terminal residue" evidence="6">
    <location>
        <position position="551"/>
    </location>
</feature>
<name>U9UA55_RHIID</name>
<dbReference type="GO" id="GO:0016740">
    <property type="term" value="F:transferase activity"/>
    <property type="evidence" value="ECO:0007669"/>
    <property type="project" value="UniProtKB-KW"/>
</dbReference>
<feature type="transmembrane region" description="Helical" evidence="5">
    <location>
        <begin position="20"/>
        <end position="37"/>
    </location>
</feature>
<evidence type="ECO:0000256" key="1">
    <source>
        <dbReference type="ARBA" id="ARBA00022679"/>
    </source>
</evidence>
<feature type="region of interest" description="Disordered" evidence="4">
    <location>
        <begin position="67"/>
        <end position="110"/>
    </location>
</feature>
<dbReference type="VEuPathDB" id="FungiDB:RhiirFUN_023961"/>
<reference evidence="6" key="1">
    <citation type="submission" date="2013-07" db="EMBL/GenBank/DDBJ databases">
        <title>The genome of an arbuscular mycorrhizal fungus provides insights into the evolution of the oldest plant symbiosis.</title>
        <authorList>
            <consortium name="DOE Joint Genome Institute"/>
            <person name="Tisserant E."/>
            <person name="Malbreil M."/>
            <person name="Kuo A."/>
            <person name="Kohler A."/>
            <person name="Symeonidi A."/>
            <person name="Balestrini R."/>
            <person name="Charron P."/>
            <person name="Duensing N."/>
            <person name="Frei-dit-Frey N."/>
            <person name="Gianinazzi-Pearson V."/>
            <person name="Gilbert B."/>
            <person name="Handa Y."/>
            <person name="Hijri M."/>
            <person name="Kaul R."/>
            <person name="Kawaguchi M."/>
            <person name="Krajinski F."/>
            <person name="Lammers P."/>
            <person name="Lapierre D."/>
            <person name="Masclaux F.G."/>
            <person name="Murat C."/>
            <person name="Morin E."/>
            <person name="Ndikumana S."/>
            <person name="Pagni M."/>
            <person name="Petitpierre D."/>
            <person name="Requena N."/>
            <person name="Rosikiewicz P."/>
            <person name="Riley R."/>
            <person name="Saito K."/>
            <person name="San Clemente H."/>
            <person name="Shapiro H."/>
            <person name="van Tuinen D."/>
            <person name="Becard G."/>
            <person name="Bonfante P."/>
            <person name="Paszkowski U."/>
            <person name="Shachar-Hill Y."/>
            <person name="Young J.P."/>
            <person name="Sanders I.R."/>
            <person name="Henrissat B."/>
            <person name="Rensing S.A."/>
            <person name="Grigoriev I.V."/>
            <person name="Corradi N."/>
            <person name="Roux C."/>
            <person name="Martin F."/>
        </authorList>
    </citation>
    <scope>NUCLEOTIDE SEQUENCE</scope>
    <source>
        <strain evidence="6">DAOM 197198</strain>
    </source>
</reference>
<evidence type="ECO:0008006" key="7">
    <source>
        <dbReference type="Google" id="ProtNLM"/>
    </source>
</evidence>
<keyword evidence="5" id="KW-1133">Transmembrane helix</keyword>
<evidence type="ECO:0000256" key="3">
    <source>
        <dbReference type="ARBA" id="ARBA00023277"/>
    </source>
</evidence>
<evidence type="ECO:0000256" key="2">
    <source>
        <dbReference type="ARBA" id="ARBA00023253"/>
    </source>
</evidence>
<keyword evidence="1" id="KW-0808">Transferase</keyword>
<dbReference type="AlphaFoldDB" id="U9UA55"/>
<evidence type="ECO:0000256" key="4">
    <source>
        <dbReference type="SAM" id="MobiDB-lite"/>
    </source>
</evidence>
<feature type="compositionally biased region" description="Low complexity" evidence="4">
    <location>
        <begin position="88"/>
        <end position="110"/>
    </location>
</feature>
<feature type="compositionally biased region" description="Low complexity" evidence="4">
    <location>
        <begin position="67"/>
        <end position="80"/>
    </location>
</feature>